<dbReference type="PANTHER" id="PTHR21087:SF16">
    <property type="entry name" value="SHIKIMATE KINASE 1, CHLOROPLASTIC"/>
    <property type="match status" value="1"/>
</dbReference>
<proteinExistence type="inferred from homology"/>
<comment type="caution">
    <text evidence="11">Lacks conserved residue(s) required for the propagation of feature annotation.</text>
</comment>
<dbReference type="CDD" id="cd00464">
    <property type="entry name" value="SK"/>
    <property type="match status" value="1"/>
</dbReference>
<organism evidence="12 13">
    <name type="scientific">Gottfriedia solisilvae</name>
    <dbReference type="NCBI Taxonomy" id="1516104"/>
    <lineage>
        <taxon>Bacteria</taxon>
        <taxon>Bacillati</taxon>
        <taxon>Bacillota</taxon>
        <taxon>Bacilli</taxon>
        <taxon>Bacillales</taxon>
        <taxon>Bacillaceae</taxon>
        <taxon>Gottfriedia</taxon>
    </lineage>
</organism>
<dbReference type="PANTHER" id="PTHR21087">
    <property type="entry name" value="SHIKIMATE KINASE"/>
    <property type="match status" value="1"/>
</dbReference>
<dbReference type="InterPro" id="IPR023000">
    <property type="entry name" value="Shikimate_kinase_CS"/>
</dbReference>
<dbReference type="RefSeq" id="WP_158093191.1">
    <property type="nucleotide sequence ID" value="NZ_BMHB01000001.1"/>
</dbReference>
<comment type="similarity">
    <text evidence="2 11">Belongs to the shikimate kinase family.</text>
</comment>
<evidence type="ECO:0000256" key="3">
    <source>
        <dbReference type="ARBA" id="ARBA00012154"/>
    </source>
</evidence>
<dbReference type="EC" id="2.7.1.71" evidence="3 11"/>
<keyword evidence="13" id="KW-1185">Reference proteome</keyword>
<feature type="binding site" evidence="11">
    <location>
        <begin position="11"/>
        <end position="16"/>
    </location>
    <ligand>
        <name>ATP</name>
        <dbReference type="ChEBI" id="CHEBI:30616"/>
    </ligand>
</feature>
<dbReference type="Gene3D" id="3.40.50.300">
    <property type="entry name" value="P-loop containing nucleotide triphosphate hydrolases"/>
    <property type="match status" value="1"/>
</dbReference>
<keyword evidence="11" id="KW-0460">Magnesium</keyword>
<comment type="pathway">
    <text evidence="1 11">Metabolic intermediate biosynthesis; chorismate biosynthesis; chorismate from D-erythrose 4-phosphate and phosphoenolpyruvate: step 5/7.</text>
</comment>
<dbReference type="PRINTS" id="PR01100">
    <property type="entry name" value="SHIKIMTKNASE"/>
</dbReference>
<keyword evidence="9 11" id="KW-0057">Aromatic amino acid biosynthesis</keyword>
<evidence type="ECO:0000256" key="11">
    <source>
        <dbReference type="HAMAP-Rule" id="MF_00109"/>
    </source>
</evidence>
<dbReference type="GO" id="GO:0005829">
    <property type="term" value="C:cytosol"/>
    <property type="evidence" value="ECO:0007669"/>
    <property type="project" value="TreeGrafter"/>
</dbReference>
<evidence type="ECO:0000256" key="6">
    <source>
        <dbReference type="ARBA" id="ARBA00022741"/>
    </source>
</evidence>
<dbReference type="InterPro" id="IPR000623">
    <property type="entry name" value="Shikimate_kinase/TSH1"/>
</dbReference>
<evidence type="ECO:0000256" key="7">
    <source>
        <dbReference type="ARBA" id="ARBA00022777"/>
    </source>
</evidence>
<dbReference type="Pfam" id="PF01202">
    <property type="entry name" value="SKI"/>
    <property type="match status" value="1"/>
</dbReference>
<evidence type="ECO:0000256" key="9">
    <source>
        <dbReference type="ARBA" id="ARBA00023141"/>
    </source>
</evidence>
<dbReference type="EMBL" id="BMHB01000001">
    <property type="protein sequence ID" value="GGI11230.1"/>
    <property type="molecule type" value="Genomic_DNA"/>
</dbReference>
<feature type="binding site" evidence="11">
    <location>
        <position position="57"/>
    </location>
    <ligand>
        <name>substrate</name>
    </ligand>
</feature>
<dbReference type="HAMAP" id="MF_00109">
    <property type="entry name" value="Shikimate_kinase"/>
    <property type="match status" value="1"/>
</dbReference>
<comment type="subunit">
    <text evidence="11">Monomer.</text>
</comment>
<sequence length="167" mass="18766">MKSIYLVGFMGCGKTTVGKKLATALNCQFIDLDEEIVSHTGKSIPTIFEEKGENGFRKIESEVLKKVSNEDSIISTGGGIVTRPENIVFMKQNGILFYLETTIETLYKRIHQDSNRPNAVNRSIEELNTLFISRKSFYEKADFTVSVTEKSSKDVSVEIINCLNSLR</sequence>
<keyword evidence="7 11" id="KW-0418">Kinase</keyword>
<evidence type="ECO:0000313" key="13">
    <source>
        <dbReference type="Proteomes" id="UP000626244"/>
    </source>
</evidence>
<evidence type="ECO:0000313" key="12">
    <source>
        <dbReference type="EMBL" id="GGI11230.1"/>
    </source>
</evidence>
<protein>
    <recommendedName>
        <fullName evidence="3 11">Shikimate kinase</fullName>
        <shortName evidence="11">SK</shortName>
        <ecNumber evidence="3 11">2.7.1.71</ecNumber>
    </recommendedName>
</protein>
<gene>
    <name evidence="11 12" type="primary">aroK</name>
    <name evidence="12" type="ORF">GCM10007380_06790</name>
</gene>
<evidence type="ECO:0000256" key="8">
    <source>
        <dbReference type="ARBA" id="ARBA00022840"/>
    </source>
</evidence>
<dbReference type="GO" id="GO:0004765">
    <property type="term" value="F:shikimate kinase activity"/>
    <property type="evidence" value="ECO:0007669"/>
    <property type="project" value="UniProtKB-UniRule"/>
</dbReference>
<dbReference type="SUPFAM" id="SSF52540">
    <property type="entry name" value="P-loop containing nucleoside triphosphate hydrolases"/>
    <property type="match status" value="1"/>
</dbReference>
<keyword evidence="5 11" id="KW-0808">Transferase</keyword>
<dbReference type="AlphaFoldDB" id="A0A8J3AF60"/>
<comment type="function">
    <text evidence="11">Catalyzes the specific phosphorylation of the 3-hydroxyl group of shikimic acid using ATP as a cosubstrate.</text>
</comment>
<keyword evidence="4 11" id="KW-0028">Amino-acid biosynthesis</keyword>
<comment type="subcellular location">
    <subcellularLocation>
        <location evidence="11">Cytoplasm</location>
    </subcellularLocation>
</comment>
<keyword evidence="11" id="KW-0479">Metal-binding</keyword>
<comment type="caution">
    <text evidence="12">The sequence shown here is derived from an EMBL/GenBank/DDBJ whole genome shotgun (WGS) entry which is preliminary data.</text>
</comment>
<dbReference type="InterPro" id="IPR027417">
    <property type="entry name" value="P-loop_NTPase"/>
</dbReference>
<keyword evidence="6 11" id="KW-0547">Nucleotide-binding</keyword>
<dbReference type="OrthoDB" id="9800332at2"/>
<dbReference type="UniPathway" id="UPA00053">
    <property type="reaction ID" value="UER00088"/>
</dbReference>
<dbReference type="GO" id="GO:0009073">
    <property type="term" value="P:aromatic amino acid family biosynthetic process"/>
    <property type="evidence" value="ECO:0007669"/>
    <property type="project" value="UniProtKB-KW"/>
</dbReference>
<dbReference type="GO" id="GO:0005524">
    <property type="term" value="F:ATP binding"/>
    <property type="evidence" value="ECO:0007669"/>
    <property type="project" value="UniProtKB-UniRule"/>
</dbReference>
<reference evidence="13" key="1">
    <citation type="journal article" date="2019" name="Int. J. Syst. Evol. Microbiol.">
        <title>The Global Catalogue of Microorganisms (GCM) 10K type strain sequencing project: providing services to taxonomists for standard genome sequencing and annotation.</title>
        <authorList>
            <consortium name="The Broad Institute Genomics Platform"/>
            <consortium name="The Broad Institute Genome Sequencing Center for Infectious Disease"/>
            <person name="Wu L."/>
            <person name="Ma J."/>
        </authorList>
    </citation>
    <scope>NUCLEOTIDE SEQUENCE [LARGE SCALE GENOMIC DNA]</scope>
    <source>
        <strain evidence="13">CGMCC 1.14993</strain>
    </source>
</reference>
<feature type="binding site" evidence="11">
    <location>
        <position position="134"/>
    </location>
    <ligand>
        <name>substrate</name>
    </ligand>
</feature>
<feature type="binding site" evidence="11">
    <location>
        <position position="78"/>
    </location>
    <ligand>
        <name>substrate</name>
    </ligand>
</feature>
<keyword evidence="11" id="KW-0963">Cytoplasm</keyword>
<dbReference type="GO" id="GO:0009423">
    <property type="term" value="P:chorismate biosynthetic process"/>
    <property type="evidence" value="ECO:0007669"/>
    <property type="project" value="UniProtKB-UniRule"/>
</dbReference>
<keyword evidence="8 11" id="KW-0067">ATP-binding</keyword>
<dbReference type="Proteomes" id="UP000626244">
    <property type="component" value="Unassembled WGS sequence"/>
</dbReference>
<name>A0A8J3AF60_9BACI</name>
<evidence type="ECO:0000256" key="1">
    <source>
        <dbReference type="ARBA" id="ARBA00004842"/>
    </source>
</evidence>
<dbReference type="PROSITE" id="PS01128">
    <property type="entry name" value="SHIKIMATE_KINASE"/>
    <property type="match status" value="1"/>
</dbReference>
<feature type="binding site" evidence="11">
    <location>
        <position position="116"/>
    </location>
    <ligand>
        <name>ATP</name>
        <dbReference type="ChEBI" id="CHEBI:30616"/>
    </ligand>
</feature>
<evidence type="ECO:0000256" key="5">
    <source>
        <dbReference type="ARBA" id="ARBA00022679"/>
    </source>
</evidence>
<feature type="binding site" evidence="11">
    <location>
        <position position="33"/>
    </location>
    <ligand>
        <name>substrate</name>
    </ligand>
</feature>
<comment type="cofactor">
    <cofactor evidence="11">
        <name>Mg(2+)</name>
        <dbReference type="ChEBI" id="CHEBI:18420"/>
    </cofactor>
    <text evidence="11">Binds 1 Mg(2+) ion per subunit.</text>
</comment>
<dbReference type="GO" id="GO:0000287">
    <property type="term" value="F:magnesium ion binding"/>
    <property type="evidence" value="ECO:0007669"/>
    <property type="project" value="UniProtKB-UniRule"/>
</dbReference>
<evidence type="ECO:0000256" key="10">
    <source>
        <dbReference type="ARBA" id="ARBA00048567"/>
    </source>
</evidence>
<evidence type="ECO:0000256" key="2">
    <source>
        <dbReference type="ARBA" id="ARBA00006997"/>
    </source>
</evidence>
<accession>A0A8J3AF60</accession>
<comment type="catalytic activity">
    <reaction evidence="10 11">
        <text>shikimate + ATP = 3-phosphoshikimate + ADP + H(+)</text>
        <dbReference type="Rhea" id="RHEA:13121"/>
        <dbReference type="ChEBI" id="CHEBI:15378"/>
        <dbReference type="ChEBI" id="CHEBI:30616"/>
        <dbReference type="ChEBI" id="CHEBI:36208"/>
        <dbReference type="ChEBI" id="CHEBI:145989"/>
        <dbReference type="ChEBI" id="CHEBI:456216"/>
        <dbReference type="EC" id="2.7.1.71"/>
    </reaction>
</comment>
<evidence type="ECO:0000256" key="4">
    <source>
        <dbReference type="ARBA" id="ARBA00022605"/>
    </source>
</evidence>
<feature type="binding site" evidence="11">
    <location>
        <position position="15"/>
    </location>
    <ligand>
        <name>Mg(2+)</name>
        <dbReference type="ChEBI" id="CHEBI:18420"/>
    </ligand>
</feature>
<dbReference type="InterPro" id="IPR031322">
    <property type="entry name" value="Shikimate/glucono_kinase"/>
</dbReference>
<dbReference type="GO" id="GO:0008652">
    <property type="term" value="P:amino acid biosynthetic process"/>
    <property type="evidence" value="ECO:0007669"/>
    <property type="project" value="UniProtKB-KW"/>
</dbReference>